<dbReference type="RefSeq" id="WP_218265743.1">
    <property type="nucleotide sequence ID" value="NZ_CP077716.1"/>
</dbReference>
<dbReference type="Pfam" id="PF22139">
    <property type="entry name" value="XPD_arch"/>
    <property type="match status" value="1"/>
</dbReference>
<accession>A0A8F5BRC4</accession>
<dbReference type="InterPro" id="IPR045028">
    <property type="entry name" value="DinG/Rad3-like"/>
</dbReference>
<keyword evidence="15" id="KW-0614">Plasmid</keyword>
<evidence type="ECO:0000259" key="13">
    <source>
        <dbReference type="PROSITE" id="PS51192"/>
    </source>
</evidence>
<dbReference type="GO" id="GO:0005524">
    <property type="term" value="F:ATP binding"/>
    <property type="evidence" value="ECO:0007669"/>
    <property type="project" value="UniProtKB-KW"/>
</dbReference>
<dbReference type="KEGG" id="sshi:J5U23_02923"/>
<keyword evidence="2" id="KW-0479">Metal-binding</keyword>
<dbReference type="GO" id="GO:0046872">
    <property type="term" value="F:metal ion binding"/>
    <property type="evidence" value="ECO:0007669"/>
    <property type="project" value="UniProtKB-KW"/>
</dbReference>
<dbReference type="EMBL" id="CP077716">
    <property type="protein sequence ID" value="QXJ27141.1"/>
    <property type="molecule type" value="Genomic_DNA"/>
</dbReference>
<keyword evidence="4" id="KW-0227">DNA damage</keyword>
<gene>
    <name evidence="16" type="ORF">J5U23_02923</name>
    <name evidence="15" type="ORF">J5U23_p2923</name>
</gene>
<keyword evidence="5" id="KW-0378">Hydrolase</keyword>
<dbReference type="GO" id="GO:0003677">
    <property type="term" value="F:DNA binding"/>
    <property type="evidence" value="ECO:0007669"/>
    <property type="project" value="UniProtKB-KW"/>
</dbReference>
<dbReference type="Pfam" id="PF06733">
    <property type="entry name" value="DEAD_2"/>
    <property type="match status" value="1"/>
</dbReference>
<evidence type="ECO:0000256" key="5">
    <source>
        <dbReference type="ARBA" id="ARBA00022801"/>
    </source>
</evidence>
<keyword evidence="10" id="KW-0238">DNA-binding</keyword>
<keyword evidence="9" id="KW-0411">Iron-sulfur</keyword>
<dbReference type="GO" id="GO:0003678">
    <property type="term" value="F:DNA helicase activity"/>
    <property type="evidence" value="ECO:0007669"/>
    <property type="project" value="InterPro"/>
</dbReference>
<evidence type="ECO:0000256" key="9">
    <source>
        <dbReference type="ARBA" id="ARBA00023014"/>
    </source>
</evidence>
<dbReference type="InterPro" id="IPR014013">
    <property type="entry name" value="Helic_SF1/SF2_ATP-bd_DinG/Rad3"/>
</dbReference>
<dbReference type="SMART" id="SM00487">
    <property type="entry name" value="DEXDc"/>
    <property type="match status" value="1"/>
</dbReference>
<evidence type="ECO:0000256" key="12">
    <source>
        <dbReference type="ARBA" id="ARBA00023235"/>
    </source>
</evidence>
<keyword evidence="12" id="KW-0413">Isomerase</keyword>
<geneLocation type="plasmid" evidence="15 17">
    <name>pB12E5</name>
</geneLocation>
<dbReference type="OrthoDB" id="27512at2157"/>
<evidence type="ECO:0000313" key="15">
    <source>
        <dbReference type="EMBL" id="QXJ27141.1"/>
    </source>
</evidence>
<feature type="domain" description="Helicase ATP-binding" evidence="14">
    <location>
        <begin position="1"/>
        <end position="238"/>
    </location>
</feature>
<keyword evidence="8" id="KW-0408">Iron</keyword>
<evidence type="ECO:0000256" key="7">
    <source>
        <dbReference type="ARBA" id="ARBA00022840"/>
    </source>
</evidence>
<keyword evidence="7" id="KW-0067">ATP-binding</keyword>
<evidence type="ECO:0000313" key="17">
    <source>
        <dbReference type="Proteomes" id="UP000694018"/>
    </source>
</evidence>
<dbReference type="SMART" id="SM00488">
    <property type="entry name" value="DEXDc2"/>
    <property type="match status" value="1"/>
</dbReference>
<dbReference type="Pfam" id="PF13307">
    <property type="entry name" value="Helicase_C_2"/>
    <property type="match status" value="1"/>
</dbReference>
<evidence type="ECO:0000256" key="3">
    <source>
        <dbReference type="ARBA" id="ARBA00022741"/>
    </source>
</evidence>
<evidence type="ECO:0000256" key="10">
    <source>
        <dbReference type="ARBA" id="ARBA00023125"/>
    </source>
</evidence>
<name>A0A8F5BRC4_SACSH</name>
<evidence type="ECO:0000256" key="1">
    <source>
        <dbReference type="ARBA" id="ARBA00022485"/>
    </source>
</evidence>
<dbReference type="PROSITE" id="PS51193">
    <property type="entry name" value="HELICASE_ATP_BIND_2"/>
    <property type="match status" value="1"/>
</dbReference>
<keyword evidence="1" id="KW-0004">4Fe-4S</keyword>
<keyword evidence="11" id="KW-0234">DNA repair</keyword>
<dbReference type="Proteomes" id="UP000694018">
    <property type="component" value="Plasmid pB12E5"/>
</dbReference>
<dbReference type="InterPro" id="IPR054391">
    <property type="entry name" value="XPD_arch"/>
</dbReference>
<dbReference type="InterPro" id="IPR010614">
    <property type="entry name" value="RAD3-like_helicase_DEAD"/>
</dbReference>
<evidence type="ECO:0000256" key="4">
    <source>
        <dbReference type="ARBA" id="ARBA00022763"/>
    </source>
</evidence>
<dbReference type="AlphaFoldDB" id="A0A8F5BRC4"/>
<dbReference type="GO" id="GO:0051539">
    <property type="term" value="F:4 iron, 4 sulfur cluster binding"/>
    <property type="evidence" value="ECO:0007669"/>
    <property type="project" value="UniProtKB-KW"/>
</dbReference>
<evidence type="ECO:0000256" key="6">
    <source>
        <dbReference type="ARBA" id="ARBA00022806"/>
    </source>
</evidence>
<feature type="domain" description="Helicase ATP-binding" evidence="13">
    <location>
        <begin position="17"/>
        <end position="234"/>
    </location>
</feature>
<dbReference type="PROSITE" id="PS51192">
    <property type="entry name" value="HELICASE_ATP_BIND_1"/>
    <property type="match status" value="1"/>
</dbReference>
<protein>
    <submittedName>
        <fullName evidence="16">DNA repair helicase Rad3</fullName>
    </submittedName>
</protein>
<dbReference type="SMART" id="SM00491">
    <property type="entry name" value="HELICc2"/>
    <property type="match status" value="1"/>
</dbReference>
<dbReference type="PANTHER" id="PTHR11472">
    <property type="entry name" value="DNA REPAIR DEAD HELICASE RAD3/XP-D SUBFAMILY MEMBER"/>
    <property type="match status" value="1"/>
</dbReference>
<dbReference type="GO" id="GO:0016818">
    <property type="term" value="F:hydrolase activity, acting on acid anhydrides, in phosphorus-containing anhydrides"/>
    <property type="evidence" value="ECO:0007669"/>
    <property type="project" value="InterPro"/>
</dbReference>
<evidence type="ECO:0000259" key="14">
    <source>
        <dbReference type="PROSITE" id="PS51193"/>
    </source>
</evidence>
<keyword evidence="3" id="KW-0547">Nucleotide-binding</keyword>
<reference evidence="16" key="1">
    <citation type="journal article" date="2021" name="Environ. Microbiol.">
        <title>New insights into the diversity and evolution of the archaeal mobilome from three complete genomes of Saccharolobus shibatae.</title>
        <authorList>
            <person name="Medvedeva S."/>
            <person name="Brandt D."/>
            <person name="Cvirkaite-Krupovic V."/>
            <person name="Liu Y."/>
            <person name="Severinov K."/>
            <person name="Ishino S."/>
            <person name="Ishino Y."/>
            <person name="Prangishvili D."/>
            <person name="Kalinowski J."/>
            <person name="Krupovic M."/>
        </authorList>
    </citation>
    <scope>NUCLEOTIDE SEQUENCE</scope>
    <source>
        <strain evidence="16">B12</strain>
        <plasmid evidence="15">pB12E5</plasmid>
    </source>
</reference>
<sequence>MELQLRQWQEEKLGEALNVIKNGKTLILSANPGAGKTIFALLLARMLNKKAVFFVRTHSEFESVYKNAKMLGMSVGFLFGKSSSCVYAEGNEDPEDINCDLCSLKEKIKVIDDKEPTKVLAEIKHAEDYCPYYSLKSTLKSREVIVLTYPYLFSRYIRNSLFMKKDGLTPSDYLAVIDEAHNILEADKWFMKRITKKTVERAMEEVDVVGSLGKTNVIDIKDYLNSLLNFMEQLVSDGKCHSLPIIPRPNPELLRKINMATATYVNLNKGPVSKSSLRALSKFLNESGEVFNCNGSLVVIPNNYYDEMTEALNLFKYKVLMSGTMPQLSLPNSHRIDVNVSLGKAEYYYCSSVSSSMRNRTSNASIYAEILTKIYDSSSSNVLVFFPSYSMLSLVKEKIKGIPVIEEGRKITHSEMLELLKGRKYLVFLVTRAKESEGIEFRDEKNKNLFDSLVLAGLPYPNVSDDMVKHRTERLAKIWGVSEEEVAKQITLITIKQTIGRAFRDPNDYVKIYLCDSRYKEYFSDLGISEKEIKLFA</sequence>
<keyword evidence="6 16" id="KW-0347">Helicase</keyword>
<evidence type="ECO:0000256" key="8">
    <source>
        <dbReference type="ARBA" id="ARBA00023004"/>
    </source>
</evidence>
<dbReference type="InterPro" id="IPR006554">
    <property type="entry name" value="Helicase-like_DEXD_c2"/>
</dbReference>
<dbReference type="PANTHER" id="PTHR11472:SF34">
    <property type="entry name" value="REGULATOR OF TELOMERE ELONGATION HELICASE 1"/>
    <property type="match status" value="1"/>
</dbReference>
<proteinExistence type="predicted"/>
<evidence type="ECO:0000313" key="16">
    <source>
        <dbReference type="EMBL" id="QXJ30034.1"/>
    </source>
</evidence>
<dbReference type="GO" id="GO:0006281">
    <property type="term" value="P:DNA repair"/>
    <property type="evidence" value="ECO:0007669"/>
    <property type="project" value="UniProtKB-KW"/>
</dbReference>
<evidence type="ECO:0000256" key="2">
    <source>
        <dbReference type="ARBA" id="ARBA00022723"/>
    </source>
</evidence>
<dbReference type="InterPro" id="IPR006555">
    <property type="entry name" value="ATP-dep_Helicase_C"/>
</dbReference>
<dbReference type="Proteomes" id="UP000694018">
    <property type="component" value="Chromosome"/>
</dbReference>
<dbReference type="InterPro" id="IPR014001">
    <property type="entry name" value="Helicase_ATP-bd"/>
</dbReference>
<dbReference type="KEGG" id="sshi:J5U23_p2923"/>
<evidence type="ECO:0000256" key="11">
    <source>
        <dbReference type="ARBA" id="ARBA00023204"/>
    </source>
</evidence>
<dbReference type="GeneID" id="65564396"/>
<organism evidence="16 17">
    <name type="scientific">Saccharolobus shibatae (strain ATCC 51178 / DSM 5389 / JCM 8931 / NBRC 15437 / B12)</name>
    <name type="common">Sulfolobus shibatae</name>
    <dbReference type="NCBI Taxonomy" id="523848"/>
    <lineage>
        <taxon>Archaea</taxon>
        <taxon>Thermoproteota</taxon>
        <taxon>Thermoprotei</taxon>
        <taxon>Sulfolobales</taxon>
        <taxon>Sulfolobaceae</taxon>
        <taxon>Saccharolobus</taxon>
    </lineage>
</organism>
<dbReference type="EMBL" id="CP077717">
    <property type="protein sequence ID" value="QXJ30034.1"/>
    <property type="molecule type" value="Genomic_DNA"/>
</dbReference>